<keyword evidence="2" id="KW-0378">Hydrolase</keyword>
<evidence type="ECO:0000256" key="2">
    <source>
        <dbReference type="ARBA" id="ARBA00022801"/>
    </source>
</evidence>
<dbReference type="PANTHER" id="PTHR40661:SF3">
    <property type="entry name" value="FELS-1 PROPHAGE TRANSCRIPTIONAL REGULATOR"/>
    <property type="match status" value="1"/>
</dbReference>
<dbReference type="InterPro" id="IPR039418">
    <property type="entry name" value="LexA-like"/>
</dbReference>
<dbReference type="EMBL" id="JALHAT010000005">
    <property type="protein sequence ID" value="MCJ1960109.1"/>
    <property type="molecule type" value="Genomic_DNA"/>
</dbReference>
<evidence type="ECO:0000259" key="6">
    <source>
        <dbReference type="Pfam" id="PF00717"/>
    </source>
</evidence>
<feature type="domain" description="Peptidase S24/S26A/S26B/S26C" evidence="6">
    <location>
        <begin position="93"/>
        <end position="208"/>
    </location>
</feature>
<dbReference type="SUPFAM" id="SSF51306">
    <property type="entry name" value="LexA/Signal peptidase"/>
    <property type="match status" value="1"/>
</dbReference>
<evidence type="ECO:0000313" key="8">
    <source>
        <dbReference type="Proteomes" id="UP001162802"/>
    </source>
</evidence>
<evidence type="ECO:0000256" key="5">
    <source>
        <dbReference type="ARBA" id="ARBA00023163"/>
    </source>
</evidence>
<dbReference type="InterPro" id="IPR036286">
    <property type="entry name" value="LexA/Signal_pep-like_sf"/>
</dbReference>
<sequence>MVSDPIRSRLLELADARGVSLSALSRMLGKNPSYLQQFVRKGSPKKLEETDRGALARFFRVGEEELGKPEDISSGSGGNSSQWVEIPRLVLGASAGPGALDSQDAAFDSVRFSTRWLRAMGLQPGNLAMIAVLGDSMEPTLRDGDEILVDQGQRGLRDGIHVVRVDGTLLVKRVETGRPGLVALRSDNPAYGVIECRPEDVAVVGRVVWKGGRI</sequence>
<dbReference type="InterPro" id="IPR015927">
    <property type="entry name" value="Peptidase_S24_S26A/B/C"/>
</dbReference>
<keyword evidence="5" id="KW-0804">Transcription</keyword>
<evidence type="ECO:0000313" key="7">
    <source>
        <dbReference type="EMBL" id="MCJ1960109.1"/>
    </source>
</evidence>
<evidence type="ECO:0000256" key="4">
    <source>
        <dbReference type="ARBA" id="ARBA00023125"/>
    </source>
</evidence>
<dbReference type="Gene3D" id="2.10.109.10">
    <property type="entry name" value="Umud Fragment, subunit A"/>
    <property type="match status" value="1"/>
</dbReference>
<evidence type="ECO:0000256" key="3">
    <source>
        <dbReference type="ARBA" id="ARBA00023015"/>
    </source>
</evidence>
<dbReference type="Pfam" id="PF00717">
    <property type="entry name" value="Peptidase_S24"/>
    <property type="match status" value="1"/>
</dbReference>
<comment type="caution">
    <text evidence="7">The sequence shown here is derived from an EMBL/GenBank/DDBJ whole genome shotgun (WGS) entry which is preliminary data.</text>
</comment>
<protein>
    <submittedName>
        <fullName evidence="7">LexA family transcriptional regulator</fullName>
    </submittedName>
</protein>
<organism evidence="7 8">
    <name type="scientific">Novosphingobium mangrovi</name>
    <name type="common">ex Hu et al. 2023</name>
    <dbReference type="NCBI Taxonomy" id="2930094"/>
    <lineage>
        <taxon>Bacteria</taxon>
        <taxon>Pseudomonadati</taxon>
        <taxon>Pseudomonadota</taxon>
        <taxon>Alphaproteobacteria</taxon>
        <taxon>Sphingomonadales</taxon>
        <taxon>Sphingomonadaceae</taxon>
        <taxon>Novosphingobium</taxon>
    </lineage>
</organism>
<keyword evidence="8" id="KW-1185">Reference proteome</keyword>
<reference evidence="7" key="1">
    <citation type="submission" date="2022-03" db="EMBL/GenBank/DDBJ databases">
        <title>Identification of a novel bacterium isolated from mangrove sediments.</title>
        <authorList>
            <person name="Pan X."/>
        </authorList>
    </citation>
    <scope>NUCLEOTIDE SEQUENCE</scope>
    <source>
        <strain evidence="7">B2637</strain>
    </source>
</reference>
<proteinExistence type="predicted"/>
<keyword evidence="3" id="KW-0805">Transcription regulation</keyword>
<evidence type="ECO:0000256" key="1">
    <source>
        <dbReference type="ARBA" id="ARBA00022670"/>
    </source>
</evidence>
<name>A0ABT0AAA0_9SPHN</name>
<dbReference type="PROSITE" id="PS00501">
    <property type="entry name" value="SPASE_I_1"/>
    <property type="match status" value="1"/>
</dbReference>
<keyword evidence="4" id="KW-0238">DNA-binding</keyword>
<dbReference type="RefSeq" id="WP_243798134.1">
    <property type="nucleotide sequence ID" value="NZ_JALHAT010000005.1"/>
</dbReference>
<dbReference type="CDD" id="cd06529">
    <property type="entry name" value="S24_LexA-like"/>
    <property type="match status" value="1"/>
</dbReference>
<accession>A0ABT0AAA0</accession>
<gene>
    <name evidence="7" type="ORF">MTR65_05420</name>
</gene>
<dbReference type="Proteomes" id="UP001162802">
    <property type="component" value="Unassembled WGS sequence"/>
</dbReference>
<keyword evidence="1" id="KW-0645">Protease</keyword>
<dbReference type="PANTHER" id="PTHR40661">
    <property type="match status" value="1"/>
</dbReference>
<dbReference type="InterPro" id="IPR019756">
    <property type="entry name" value="Pept_S26A_signal_pept_1_Ser-AS"/>
</dbReference>